<dbReference type="AlphaFoldDB" id="A0AAE1UEQ0"/>
<dbReference type="InterPro" id="IPR011256">
    <property type="entry name" value="Reg_factor_effector_dom_sf"/>
</dbReference>
<organism evidence="3 4">
    <name type="scientific">Petrolisthes manimaculis</name>
    <dbReference type="NCBI Taxonomy" id="1843537"/>
    <lineage>
        <taxon>Eukaryota</taxon>
        <taxon>Metazoa</taxon>
        <taxon>Ecdysozoa</taxon>
        <taxon>Arthropoda</taxon>
        <taxon>Crustacea</taxon>
        <taxon>Multicrustacea</taxon>
        <taxon>Malacostraca</taxon>
        <taxon>Eumalacostraca</taxon>
        <taxon>Eucarida</taxon>
        <taxon>Decapoda</taxon>
        <taxon>Pleocyemata</taxon>
        <taxon>Anomura</taxon>
        <taxon>Galatheoidea</taxon>
        <taxon>Porcellanidae</taxon>
        <taxon>Petrolisthes</taxon>
    </lineage>
</organism>
<comment type="caution">
    <text evidence="3">The sequence shown here is derived from an EMBL/GenBank/DDBJ whole genome shotgun (WGS) entry which is preliminary data.</text>
</comment>
<feature type="chain" id="PRO_5042294713" description="SOUL heme-binding protein" evidence="2">
    <location>
        <begin position="25"/>
        <end position="211"/>
    </location>
</feature>
<evidence type="ECO:0000256" key="2">
    <source>
        <dbReference type="SAM" id="SignalP"/>
    </source>
</evidence>
<sequence>MKTESLCCCVLVVLVTSSFTTTHATFIDDILNGIEGLFAHYEEAPFTVVGTNPDYEDREYPARKWVCTREIGNDINMGPLFWRLFRYISGNNVGNVSIPMTVPVATEVKFQEDNSKEYTMCFFIGEPHQSNAPNPANTAVFIQERPATRVLTRRVGGYMRSESAWMEEAGSLAVILQQHGVSVPLSHVYWVGYDAPLKFWNRRNEVWFPIN</sequence>
<evidence type="ECO:0000313" key="4">
    <source>
        <dbReference type="Proteomes" id="UP001292094"/>
    </source>
</evidence>
<dbReference type="Gene3D" id="3.20.80.10">
    <property type="entry name" value="Regulatory factor, effector binding domain"/>
    <property type="match status" value="1"/>
</dbReference>
<proteinExistence type="inferred from homology"/>
<dbReference type="InterPro" id="IPR006917">
    <property type="entry name" value="SOUL_heme-bd"/>
</dbReference>
<dbReference type="Pfam" id="PF04832">
    <property type="entry name" value="SOUL"/>
    <property type="match status" value="1"/>
</dbReference>
<dbReference type="SUPFAM" id="SSF55136">
    <property type="entry name" value="Probable bacterial effector-binding domain"/>
    <property type="match status" value="1"/>
</dbReference>
<dbReference type="Proteomes" id="UP001292094">
    <property type="component" value="Unassembled WGS sequence"/>
</dbReference>
<evidence type="ECO:0000256" key="1">
    <source>
        <dbReference type="ARBA" id="ARBA00009817"/>
    </source>
</evidence>
<gene>
    <name evidence="3" type="ORF">Pmani_012859</name>
</gene>
<evidence type="ECO:0008006" key="5">
    <source>
        <dbReference type="Google" id="ProtNLM"/>
    </source>
</evidence>
<reference evidence="3" key="1">
    <citation type="submission" date="2023-11" db="EMBL/GenBank/DDBJ databases">
        <title>Genome assemblies of two species of porcelain crab, Petrolisthes cinctipes and Petrolisthes manimaculis (Anomura: Porcellanidae).</title>
        <authorList>
            <person name="Angst P."/>
        </authorList>
    </citation>
    <scope>NUCLEOTIDE SEQUENCE</scope>
    <source>
        <strain evidence="3">PB745_02</strain>
        <tissue evidence="3">Gill</tissue>
    </source>
</reference>
<keyword evidence="2" id="KW-0732">Signal</keyword>
<feature type="signal peptide" evidence="2">
    <location>
        <begin position="1"/>
        <end position="24"/>
    </location>
</feature>
<dbReference type="PANTHER" id="PTHR11220:SF73">
    <property type="entry name" value="HEME-BINDING PROTEIN 2"/>
    <property type="match status" value="1"/>
</dbReference>
<dbReference type="FunFam" id="3.20.80.10:FF:000002">
    <property type="entry name" value="Heme-binding protein 2"/>
    <property type="match status" value="1"/>
</dbReference>
<comment type="similarity">
    <text evidence="1">Belongs to the HEBP family.</text>
</comment>
<keyword evidence="4" id="KW-1185">Reference proteome</keyword>
<dbReference type="EMBL" id="JAWZYT010001063">
    <property type="protein sequence ID" value="KAK4315949.1"/>
    <property type="molecule type" value="Genomic_DNA"/>
</dbReference>
<evidence type="ECO:0000313" key="3">
    <source>
        <dbReference type="EMBL" id="KAK4315949.1"/>
    </source>
</evidence>
<protein>
    <recommendedName>
        <fullName evidence="5">SOUL heme-binding protein</fullName>
    </recommendedName>
</protein>
<dbReference type="PANTHER" id="PTHR11220">
    <property type="entry name" value="HEME-BINDING PROTEIN-RELATED"/>
    <property type="match status" value="1"/>
</dbReference>
<name>A0AAE1UEQ0_9EUCA</name>
<accession>A0AAE1UEQ0</accession>